<organism evidence="1 2">
    <name type="scientific">Halodesulfovibrio spirochaetisodalis</name>
    <dbReference type="NCBI Taxonomy" id="1560234"/>
    <lineage>
        <taxon>Bacteria</taxon>
        <taxon>Pseudomonadati</taxon>
        <taxon>Thermodesulfobacteriota</taxon>
        <taxon>Desulfovibrionia</taxon>
        <taxon>Desulfovibrionales</taxon>
        <taxon>Desulfovibrionaceae</taxon>
        <taxon>Halodesulfovibrio</taxon>
    </lineage>
</organism>
<evidence type="ECO:0000313" key="2">
    <source>
        <dbReference type="Proteomes" id="UP000091979"/>
    </source>
</evidence>
<keyword evidence="2" id="KW-1185">Reference proteome</keyword>
<dbReference type="AlphaFoldDB" id="A0A1B7XI60"/>
<dbReference type="RefSeq" id="WP_066852957.1">
    <property type="nucleotide sequence ID" value="NZ_JXMS01000005.1"/>
</dbReference>
<dbReference type="InterPro" id="IPR036770">
    <property type="entry name" value="Ankyrin_rpt-contain_sf"/>
</dbReference>
<dbReference type="Proteomes" id="UP000091979">
    <property type="component" value="Unassembled WGS sequence"/>
</dbReference>
<sequence>MLDYSDCIERDDVGKVKKMLKRKLISPYYFTEEDCFITPIATAAHHGSIGCLLLLCSHGAVTNLRTTKKQTLSPLVAAIVSNQPRYIKIQMLKILQENGCRF</sequence>
<comment type="caution">
    <text evidence="1">The sequence shown here is derived from an EMBL/GenBank/DDBJ whole genome shotgun (WGS) entry which is preliminary data.</text>
</comment>
<dbReference type="Gene3D" id="1.25.40.20">
    <property type="entry name" value="Ankyrin repeat-containing domain"/>
    <property type="match status" value="1"/>
</dbReference>
<evidence type="ECO:0000313" key="1">
    <source>
        <dbReference type="EMBL" id="OBQ55194.1"/>
    </source>
</evidence>
<protein>
    <recommendedName>
        <fullName evidence="3">Ankyrin</fullName>
    </recommendedName>
</protein>
<dbReference type="PATRIC" id="fig|1560234.3.peg.2808"/>
<reference evidence="1 2" key="1">
    <citation type="submission" date="2015-01" db="EMBL/GenBank/DDBJ databases">
        <title>Desulfovibrio sp. JC271 draft genome sequence.</title>
        <authorList>
            <person name="Shivani Y."/>
            <person name="Subhash Y."/>
            <person name="Sasikala C."/>
            <person name="Ramana C.V."/>
        </authorList>
    </citation>
    <scope>NUCLEOTIDE SEQUENCE [LARGE SCALE GENOMIC DNA]</scope>
    <source>
        <strain evidence="1 2">JC271</strain>
    </source>
</reference>
<proteinExistence type="predicted"/>
<dbReference type="SUPFAM" id="SSF48403">
    <property type="entry name" value="Ankyrin repeat"/>
    <property type="match status" value="1"/>
</dbReference>
<accession>A0A1B7XI60</accession>
<evidence type="ECO:0008006" key="3">
    <source>
        <dbReference type="Google" id="ProtNLM"/>
    </source>
</evidence>
<name>A0A1B7XI60_9BACT</name>
<gene>
    <name evidence="1" type="ORF">SP90_04295</name>
</gene>
<dbReference type="EMBL" id="JXMS01000005">
    <property type="protein sequence ID" value="OBQ55194.1"/>
    <property type="molecule type" value="Genomic_DNA"/>
</dbReference>
<dbReference type="OrthoDB" id="9843246at2"/>
<dbReference type="STRING" id="1560234.SP90_04295"/>